<dbReference type="InterPro" id="IPR005202">
    <property type="entry name" value="TF_GRAS"/>
</dbReference>
<dbReference type="SMR" id="A0A1U7W1A5"/>
<evidence type="ECO:0000256" key="1">
    <source>
        <dbReference type="ARBA" id="ARBA00023015"/>
    </source>
</evidence>
<protein>
    <submittedName>
        <fullName evidence="5">DELLA protein RGL1-like</fullName>
    </submittedName>
</protein>
<evidence type="ECO:0000256" key="2">
    <source>
        <dbReference type="ARBA" id="ARBA00023163"/>
    </source>
</evidence>
<evidence type="ECO:0000256" key="3">
    <source>
        <dbReference type="PROSITE-ProRule" id="PRU01191"/>
    </source>
</evidence>
<evidence type="ECO:0000313" key="4">
    <source>
        <dbReference type="Proteomes" id="UP000189701"/>
    </source>
</evidence>
<keyword evidence="4" id="KW-1185">Reference proteome</keyword>
<dbReference type="PANTHER" id="PTHR31636">
    <property type="entry name" value="OSJNBA0084A10.13 PROTEIN-RELATED"/>
    <property type="match status" value="1"/>
</dbReference>
<feature type="region of interest" description="SAW" evidence="3">
    <location>
        <begin position="454"/>
        <end position="527"/>
    </location>
</feature>
<gene>
    <name evidence="5" type="primary">LOC104219420</name>
</gene>
<comment type="similarity">
    <text evidence="3">Belongs to the GRAS family.</text>
</comment>
<feature type="short sequence motif" description="LxCxE motif" evidence="3">
    <location>
        <begin position="157"/>
        <end position="161"/>
    </location>
</feature>
<dbReference type="KEGG" id="nsy:104219420"/>
<dbReference type="STRING" id="4096.A0A1U7W1A5"/>
<dbReference type="AlphaFoldDB" id="A0A1U7W1A5"/>
<dbReference type="eggNOG" id="ENOG502QRTC">
    <property type="taxonomic scope" value="Eukaryota"/>
</dbReference>
<comment type="caution">
    <text evidence="3">Lacks conserved residue(s) required for the propagation of feature annotation.</text>
</comment>
<feature type="short sequence motif" description="VHIID" evidence="3">
    <location>
        <begin position="265"/>
        <end position="269"/>
    </location>
</feature>
<dbReference type="Proteomes" id="UP000189701">
    <property type="component" value="Unplaced"/>
</dbReference>
<name>A0A1U7W1A5_NICSY</name>
<organism evidence="4 5">
    <name type="scientific">Nicotiana sylvestris</name>
    <name type="common">Wood tobacco</name>
    <name type="synonym">South American tobacco</name>
    <dbReference type="NCBI Taxonomy" id="4096"/>
    <lineage>
        <taxon>Eukaryota</taxon>
        <taxon>Viridiplantae</taxon>
        <taxon>Streptophyta</taxon>
        <taxon>Embryophyta</taxon>
        <taxon>Tracheophyta</taxon>
        <taxon>Spermatophyta</taxon>
        <taxon>Magnoliopsida</taxon>
        <taxon>eudicotyledons</taxon>
        <taxon>Gunneridae</taxon>
        <taxon>Pentapetalae</taxon>
        <taxon>asterids</taxon>
        <taxon>lamiids</taxon>
        <taxon>Solanales</taxon>
        <taxon>Solanaceae</taxon>
        <taxon>Nicotianoideae</taxon>
        <taxon>Nicotianeae</taxon>
        <taxon>Nicotiana</taxon>
    </lineage>
</organism>
<dbReference type="GeneID" id="104219420"/>
<dbReference type="OrthoDB" id="743731at2759"/>
<evidence type="ECO:0000313" key="5">
    <source>
        <dbReference type="RefSeq" id="XP_009768414.1"/>
    </source>
</evidence>
<reference evidence="5" key="2">
    <citation type="submission" date="2025-08" db="UniProtKB">
        <authorList>
            <consortium name="RefSeq"/>
        </authorList>
    </citation>
    <scope>IDENTIFICATION</scope>
    <source>
        <tissue evidence="5">Leaf</tissue>
    </source>
</reference>
<dbReference type="PROSITE" id="PS50985">
    <property type="entry name" value="GRAS"/>
    <property type="match status" value="1"/>
</dbReference>
<sequence length="534" mass="60368">MHEMNSDWVLSFQSHNQDFAIRQFCAAARMNDQQQQQQHYSQNSISELYTYTSTPDHSASSQEEQEFVDSFFNIDSYDKDPLDHQVNLDNEEFGGFTSMILNEYSYENLSLLTDEEPRYTVLEACSSSDDLTGAETISHDHVEAEVDQGLQLVHLLLACAEAVGCRDTRLSDSLLTQIWPAVTPFGDSLQRVSYCFALGLQSRLMLLQHRNNAGATLIQDQLAASSRAEKREAYHWLHQITPYMAFGFMAANDAICKASRGKECLHIIDLGMLHIFQWQSIIRTLTAQPDSPPPRLVRITGILEDTHDFMELELGLKSLMDEVAATSSGSIRLEFQVIKEPVSASLFTREKLDVREGEALIVNSVMQLHKYVKESRGSLKTILQAIKKLGPALVTVVEQDANHNGPFFLGRFLESLHYYSAIFDSLEASLPRDSTTRIKIEKCHYAEEIRNIVAYEGSNRIERHERVDQWRKQLGRAGFQVVGLKCMSQARMMLSVYGSDGYTLANEKGCLLLGWKGRPIMFASAWEVHNVASS</sequence>
<accession>A0A1U7W1A5</accession>
<keyword evidence="2" id="KW-0804">Transcription</keyword>
<dbReference type="RefSeq" id="XP_009768414.1">
    <property type="nucleotide sequence ID" value="XM_009770112.1"/>
</dbReference>
<reference evidence="4" key="1">
    <citation type="journal article" date="2013" name="Genome Biol.">
        <title>Reference genomes and transcriptomes of Nicotiana sylvestris and Nicotiana tomentosiformis.</title>
        <authorList>
            <person name="Sierro N."/>
            <person name="Battey J.N."/>
            <person name="Ouadi S."/>
            <person name="Bovet L."/>
            <person name="Goepfert S."/>
            <person name="Bakaher N."/>
            <person name="Peitsch M.C."/>
            <person name="Ivanov N.V."/>
        </authorList>
    </citation>
    <scope>NUCLEOTIDE SEQUENCE [LARGE SCALE GENOMIC DNA]</scope>
</reference>
<feature type="region of interest" description="PFYRE" evidence="3">
    <location>
        <begin position="360"/>
        <end position="451"/>
    </location>
</feature>
<keyword evidence="1" id="KW-0805">Transcription regulation</keyword>
<dbReference type="Pfam" id="PF03514">
    <property type="entry name" value="GRAS"/>
    <property type="match status" value="1"/>
</dbReference>
<feature type="region of interest" description="Leucine repeat II (LRII)" evidence="3">
    <location>
        <begin position="317"/>
        <end position="349"/>
    </location>
</feature>
<proteinExistence type="inferred from homology"/>